<reference evidence="3" key="1">
    <citation type="journal article" date="2019" name="Int. J. Syst. Evol. Microbiol.">
        <title>The Global Catalogue of Microorganisms (GCM) 10K type strain sequencing project: providing services to taxonomists for standard genome sequencing and annotation.</title>
        <authorList>
            <consortium name="The Broad Institute Genomics Platform"/>
            <consortium name="The Broad Institute Genome Sequencing Center for Infectious Disease"/>
            <person name="Wu L."/>
            <person name="Ma J."/>
        </authorList>
    </citation>
    <scope>NUCLEOTIDE SEQUENCE [LARGE SCALE GENOMIC DNA]</scope>
    <source>
        <strain evidence="3">CCM 8875</strain>
    </source>
</reference>
<dbReference type="EMBL" id="JBHTOQ010000022">
    <property type="protein sequence ID" value="MFD1481633.1"/>
    <property type="molecule type" value="Genomic_DNA"/>
</dbReference>
<feature type="transmembrane region" description="Helical" evidence="1">
    <location>
        <begin position="30"/>
        <end position="48"/>
    </location>
</feature>
<keyword evidence="1" id="KW-0472">Membrane</keyword>
<evidence type="ECO:0000313" key="2">
    <source>
        <dbReference type="EMBL" id="MFD1481633.1"/>
    </source>
</evidence>
<evidence type="ECO:0000256" key="1">
    <source>
        <dbReference type="SAM" id="Phobius"/>
    </source>
</evidence>
<proteinExistence type="predicted"/>
<dbReference type="Proteomes" id="UP001597302">
    <property type="component" value="Unassembled WGS sequence"/>
</dbReference>
<accession>A0ABW4DXW3</accession>
<evidence type="ECO:0000313" key="3">
    <source>
        <dbReference type="Proteomes" id="UP001597302"/>
    </source>
</evidence>
<comment type="caution">
    <text evidence="2">The sequence shown here is derived from an EMBL/GenBank/DDBJ whole genome shotgun (WGS) entry which is preliminary data.</text>
</comment>
<organism evidence="2 3">
    <name type="scientific">Paracoccus nototheniae</name>
    <dbReference type="NCBI Taxonomy" id="2489002"/>
    <lineage>
        <taxon>Bacteria</taxon>
        <taxon>Pseudomonadati</taxon>
        <taxon>Pseudomonadota</taxon>
        <taxon>Alphaproteobacteria</taxon>
        <taxon>Rhodobacterales</taxon>
        <taxon>Paracoccaceae</taxon>
        <taxon>Paracoccus</taxon>
    </lineage>
</organism>
<keyword evidence="1" id="KW-1133">Transmembrane helix</keyword>
<name>A0ABW4DXW3_9RHOB</name>
<gene>
    <name evidence="2" type="ORF">ACFQ5P_10025</name>
</gene>
<keyword evidence="1" id="KW-0812">Transmembrane</keyword>
<keyword evidence="3" id="KW-1185">Reference proteome</keyword>
<protein>
    <submittedName>
        <fullName evidence="2">Uncharacterized protein</fullName>
    </submittedName>
</protein>
<sequence>MTIRHEEYEANMRRRAASDMPSQVRPLNPITVLLIGVAFGLLFWIALFSGIARANARPAACADLVAAECMALHQEARR</sequence>
<dbReference type="RefSeq" id="WP_131572936.1">
    <property type="nucleotide sequence ID" value="NZ_CBCSAJ010000004.1"/>
</dbReference>